<accession>A0A508AC16</accession>
<comment type="function">
    <text evidence="1">Involved in DNA recombination.</text>
</comment>
<dbReference type="Pfam" id="PF02646">
    <property type="entry name" value="RmuC"/>
    <property type="match status" value="1"/>
</dbReference>
<comment type="similarity">
    <text evidence="2">Belongs to the RmuC family.</text>
</comment>
<evidence type="ECO:0000313" key="9">
    <source>
        <dbReference type="Proteomes" id="UP000318212"/>
    </source>
</evidence>
<keyword evidence="3 5" id="KW-0175">Coiled coil</keyword>
<dbReference type="AlphaFoldDB" id="A0A508AC16"/>
<keyword evidence="7" id="KW-0472">Membrane</keyword>
<gene>
    <name evidence="8" type="primary">rmuC</name>
    <name evidence="8" type="ORF">FKV25_10680</name>
</gene>
<dbReference type="InterPro" id="IPR003798">
    <property type="entry name" value="DNA_recombination_RmuC"/>
</dbReference>
<sequence length="489" mass="54180">MPDIQVLVLILLLAVLVAVGLLVALLLRRPDAAQDPSQARLLEELGSEREARQGLAAEAARLQERLASREIELQAANARTGDALAQVAALEDESMRLRQARSEMETELARARAHLEHGERANVEMKQFLEQAQQKLSAAFTELAGKTFSDTVKSSAERSRSDIEVLLKPFADRIGEFRQRVDVLYAEEAKERASLAGAVNELKSLNQDMAQRALELTRALRGNAKVRGDWGELMLESVLRGSGLQEGEHYERQHSTSDADGRMLRPDIVVRLPDDRRIVVDSKVNLIAWQEAMNAEEPLDQQDALRRHAVALRQHVKDLAERDYPRAMGEDTLEVTVAFVPIEGALSAALGADAELQAFAFDRRVVLASPNTLMAVLRVVDRLWTRDRVQKQAMQISRSGGLLIDALNGFLADFDKVDERLRQARESYDGARRRLTESPQSVMERARRLEAMGARGRKLLPADDVEAESQASLPQADGPAAGRDSGDAD</sequence>
<dbReference type="Proteomes" id="UP000318212">
    <property type="component" value="Unassembled WGS sequence"/>
</dbReference>
<dbReference type="EMBL" id="VICE01000098">
    <property type="protein sequence ID" value="TQD43362.1"/>
    <property type="molecule type" value="Genomic_DNA"/>
</dbReference>
<keyword evidence="9" id="KW-1185">Reference proteome</keyword>
<dbReference type="PANTHER" id="PTHR30563">
    <property type="entry name" value="DNA RECOMBINATION PROTEIN RMUC"/>
    <property type="match status" value="1"/>
</dbReference>
<dbReference type="GO" id="GO:0006310">
    <property type="term" value="P:DNA recombination"/>
    <property type="evidence" value="ECO:0007669"/>
    <property type="project" value="UniProtKB-KW"/>
</dbReference>
<dbReference type="OrthoDB" id="9765111at2"/>
<proteinExistence type="inferred from homology"/>
<evidence type="ECO:0000256" key="3">
    <source>
        <dbReference type="ARBA" id="ARBA00023054"/>
    </source>
</evidence>
<dbReference type="RefSeq" id="WP_141518793.1">
    <property type="nucleotide sequence ID" value="NZ_VICE01000098.1"/>
</dbReference>
<feature type="region of interest" description="Disordered" evidence="6">
    <location>
        <begin position="458"/>
        <end position="489"/>
    </location>
</feature>
<protein>
    <submittedName>
        <fullName evidence="8">DNA recombination protein RmuC</fullName>
    </submittedName>
</protein>
<feature type="transmembrane region" description="Helical" evidence="7">
    <location>
        <begin position="6"/>
        <end position="27"/>
    </location>
</feature>
<evidence type="ECO:0000256" key="5">
    <source>
        <dbReference type="SAM" id="Coils"/>
    </source>
</evidence>
<organism evidence="8 9">
    <name type="scientific">Marilutibacter aestuarii</name>
    <dbReference type="NCBI Taxonomy" id="1706195"/>
    <lineage>
        <taxon>Bacteria</taxon>
        <taxon>Pseudomonadati</taxon>
        <taxon>Pseudomonadota</taxon>
        <taxon>Gammaproteobacteria</taxon>
        <taxon>Lysobacterales</taxon>
        <taxon>Lysobacteraceae</taxon>
        <taxon>Marilutibacter</taxon>
    </lineage>
</organism>
<evidence type="ECO:0000256" key="1">
    <source>
        <dbReference type="ARBA" id="ARBA00003416"/>
    </source>
</evidence>
<reference evidence="8 9" key="1">
    <citation type="submission" date="2019-06" db="EMBL/GenBank/DDBJ databases">
        <title>Lysobacter alkalisoli sp. nov. isolated from saline soil.</title>
        <authorList>
            <person name="Sun J.-Q."/>
            <person name="Xu L."/>
        </authorList>
    </citation>
    <scope>NUCLEOTIDE SEQUENCE [LARGE SCALE GENOMIC DNA]</scope>
    <source>
        <strain evidence="8 9">JCM 31130</strain>
    </source>
</reference>
<evidence type="ECO:0000256" key="6">
    <source>
        <dbReference type="SAM" id="MobiDB-lite"/>
    </source>
</evidence>
<feature type="coiled-coil region" evidence="5">
    <location>
        <begin position="45"/>
        <end position="121"/>
    </location>
</feature>
<comment type="caution">
    <text evidence="8">The sequence shown here is derived from an EMBL/GenBank/DDBJ whole genome shotgun (WGS) entry which is preliminary data.</text>
</comment>
<name>A0A508AC16_9GAMM</name>
<keyword evidence="7" id="KW-0812">Transmembrane</keyword>
<evidence type="ECO:0000256" key="4">
    <source>
        <dbReference type="ARBA" id="ARBA00023172"/>
    </source>
</evidence>
<keyword evidence="7" id="KW-1133">Transmembrane helix</keyword>
<keyword evidence="4" id="KW-0233">DNA recombination</keyword>
<evidence type="ECO:0000313" key="8">
    <source>
        <dbReference type="EMBL" id="TQD43362.1"/>
    </source>
</evidence>
<evidence type="ECO:0000256" key="2">
    <source>
        <dbReference type="ARBA" id="ARBA00009840"/>
    </source>
</evidence>
<evidence type="ECO:0000256" key="7">
    <source>
        <dbReference type="SAM" id="Phobius"/>
    </source>
</evidence>
<dbReference type="PANTHER" id="PTHR30563:SF0">
    <property type="entry name" value="DNA RECOMBINATION PROTEIN RMUC"/>
    <property type="match status" value="1"/>
</dbReference>